<keyword evidence="6" id="KW-0326">Glycosidase</keyword>
<dbReference type="InterPro" id="IPR000933">
    <property type="entry name" value="Glyco_hydro_29"/>
</dbReference>
<dbReference type="GO" id="GO:0004560">
    <property type="term" value="F:alpha-L-fucosidase activity"/>
    <property type="evidence" value="ECO:0007669"/>
    <property type="project" value="InterPro"/>
</dbReference>
<evidence type="ECO:0000313" key="9">
    <source>
        <dbReference type="EMBL" id="SEE84595.1"/>
    </source>
</evidence>
<gene>
    <name evidence="9" type="ORF">SAMN04488554_3165</name>
</gene>
<dbReference type="PANTHER" id="PTHR10030">
    <property type="entry name" value="ALPHA-L-FUCOSIDASE"/>
    <property type="match status" value="1"/>
</dbReference>
<dbReference type="Gene3D" id="3.20.20.80">
    <property type="entry name" value="Glycosidases"/>
    <property type="match status" value="1"/>
</dbReference>
<evidence type="ECO:0000256" key="1">
    <source>
        <dbReference type="ARBA" id="ARBA00004071"/>
    </source>
</evidence>
<dbReference type="InterPro" id="IPR016286">
    <property type="entry name" value="FUC_metazoa-typ"/>
</dbReference>
<dbReference type="EMBL" id="FNTX01000002">
    <property type="protein sequence ID" value="SEE84595.1"/>
    <property type="molecule type" value="Genomic_DNA"/>
</dbReference>
<comment type="function">
    <text evidence="1">Alpha-L-fucosidase is responsible for hydrolyzing the alpha-1,6-linked fucose joined to the reducing-end N-acetylglucosamine of the carbohydrate moieties of glycoproteins.</text>
</comment>
<dbReference type="GO" id="GO:0016139">
    <property type="term" value="P:glycoside catabolic process"/>
    <property type="evidence" value="ECO:0007669"/>
    <property type="project" value="TreeGrafter"/>
</dbReference>
<evidence type="ECO:0000259" key="8">
    <source>
        <dbReference type="Pfam" id="PF01120"/>
    </source>
</evidence>
<keyword evidence="4" id="KW-0732">Signal</keyword>
<dbReference type="RefSeq" id="WP_089774002.1">
    <property type="nucleotide sequence ID" value="NZ_FNTX01000002.1"/>
</dbReference>
<name>A0A1H5M5T3_9MICO</name>
<feature type="domain" description="Glycoside hydrolase family 29 N-terminal" evidence="8">
    <location>
        <begin position="17"/>
        <end position="349"/>
    </location>
</feature>
<dbReference type="SMART" id="SM00812">
    <property type="entry name" value="Alpha_L_fucos"/>
    <property type="match status" value="1"/>
</dbReference>
<proteinExistence type="inferred from homology"/>
<accession>A0A1H5M5T3</accession>
<feature type="site" description="May be important for catalysis" evidence="7">
    <location>
        <position position="281"/>
    </location>
</feature>
<reference evidence="10" key="1">
    <citation type="submission" date="2016-10" db="EMBL/GenBank/DDBJ databases">
        <authorList>
            <person name="Varghese N."/>
            <person name="Submissions S."/>
        </authorList>
    </citation>
    <scope>NUCLEOTIDE SEQUENCE [LARGE SCALE GENOMIC DNA]</scope>
    <source>
        <strain evidence="10">DSM 21368</strain>
    </source>
</reference>
<dbReference type="OrthoDB" id="5526311at2"/>
<evidence type="ECO:0000256" key="4">
    <source>
        <dbReference type="ARBA" id="ARBA00022729"/>
    </source>
</evidence>
<dbReference type="STRING" id="648782.SAMN04488554_3165"/>
<keyword evidence="10" id="KW-1185">Reference proteome</keyword>
<dbReference type="InterPro" id="IPR057739">
    <property type="entry name" value="Glyco_hydro_29_N"/>
</dbReference>
<dbReference type="EC" id="3.2.1.51" evidence="3"/>
<protein>
    <recommendedName>
        <fullName evidence="3">alpha-L-fucosidase</fullName>
        <ecNumber evidence="3">3.2.1.51</ecNumber>
    </recommendedName>
</protein>
<dbReference type="GO" id="GO:0006004">
    <property type="term" value="P:fucose metabolic process"/>
    <property type="evidence" value="ECO:0007669"/>
    <property type="project" value="InterPro"/>
</dbReference>
<dbReference type="Pfam" id="PF01120">
    <property type="entry name" value="Alpha_L_fucos"/>
    <property type="match status" value="1"/>
</dbReference>
<evidence type="ECO:0000256" key="5">
    <source>
        <dbReference type="ARBA" id="ARBA00022801"/>
    </source>
</evidence>
<keyword evidence="5" id="KW-0378">Hydrolase</keyword>
<organism evidence="9 10">
    <name type="scientific">Ruania alba</name>
    <dbReference type="NCBI Taxonomy" id="648782"/>
    <lineage>
        <taxon>Bacteria</taxon>
        <taxon>Bacillati</taxon>
        <taxon>Actinomycetota</taxon>
        <taxon>Actinomycetes</taxon>
        <taxon>Micrococcales</taxon>
        <taxon>Ruaniaceae</taxon>
        <taxon>Ruania</taxon>
    </lineage>
</organism>
<comment type="similarity">
    <text evidence="2">Belongs to the glycosyl hydrolase 29 family.</text>
</comment>
<evidence type="ECO:0000256" key="7">
    <source>
        <dbReference type="PIRSR" id="PIRSR001092-1"/>
    </source>
</evidence>
<dbReference type="InterPro" id="IPR017853">
    <property type="entry name" value="GH"/>
</dbReference>
<sequence>MSDTSTAALSRAVSQIPGGEWFTGAGFGVFIHWDHASQQGLEISWPLVGGAGIPTTSVPEQHVSVEKYQSSAATFDPTEWDAPALARLLREAGATYAVFTARHHAGYAMFRSAHSDFSVASTPSGRDLTREYVDAMRAEGIRVGLYYSLSDWNHPDYPAFTDADRPYPGEHWSVRDGVEVNTRPGTKEHRRADHAAWQRYRDYLRGQLTELLTDYGQIDLLWFDGQWERTIAEWQSEDLRALIKSLQPNVVINDRLLGQGDYATPEQAYPLVPPDGPWELCQTIGDYWAWRPDDVRNKSARRLIAELCDVAGRGGNLLLNIGPRGDGSLNPDQTTLLEQIGAWMSQHAESVIGVAPTQAVDFHGPTTTRPGRLYLHLVMQPVGEFAVRGIPIGRVQRVYRLADGLELEHDYHLGPDADPDRDLGELRIAAPDSPSGVLDVIAIDLR</sequence>
<dbReference type="PRINTS" id="PR00741">
    <property type="entry name" value="GLHYDRLASE29"/>
</dbReference>
<dbReference type="SUPFAM" id="SSF51445">
    <property type="entry name" value="(Trans)glycosidases"/>
    <property type="match status" value="1"/>
</dbReference>
<dbReference type="PANTHER" id="PTHR10030:SF37">
    <property type="entry name" value="ALPHA-L-FUCOSIDASE-RELATED"/>
    <property type="match status" value="1"/>
</dbReference>
<dbReference type="PIRSF" id="PIRSF001092">
    <property type="entry name" value="Alpha-L-fucosidase"/>
    <property type="match status" value="1"/>
</dbReference>
<evidence type="ECO:0000256" key="6">
    <source>
        <dbReference type="ARBA" id="ARBA00023295"/>
    </source>
</evidence>
<evidence type="ECO:0000256" key="2">
    <source>
        <dbReference type="ARBA" id="ARBA00007951"/>
    </source>
</evidence>
<dbReference type="AlphaFoldDB" id="A0A1H5M5T3"/>
<evidence type="ECO:0000313" key="10">
    <source>
        <dbReference type="Proteomes" id="UP000199220"/>
    </source>
</evidence>
<evidence type="ECO:0000256" key="3">
    <source>
        <dbReference type="ARBA" id="ARBA00012662"/>
    </source>
</evidence>
<dbReference type="GO" id="GO:0005764">
    <property type="term" value="C:lysosome"/>
    <property type="evidence" value="ECO:0007669"/>
    <property type="project" value="TreeGrafter"/>
</dbReference>
<dbReference type="Proteomes" id="UP000199220">
    <property type="component" value="Unassembled WGS sequence"/>
</dbReference>